<keyword evidence="7" id="KW-0675">Receptor</keyword>
<feature type="non-terminal residue" evidence="11">
    <location>
        <position position="259"/>
    </location>
</feature>
<dbReference type="GO" id="GO:0005886">
    <property type="term" value="C:plasma membrane"/>
    <property type="evidence" value="ECO:0007669"/>
    <property type="project" value="TreeGrafter"/>
</dbReference>
<comment type="subcellular location">
    <subcellularLocation>
        <location evidence="1">Membrane</location>
        <topology evidence="1">Multi-pass membrane protein</topology>
    </subcellularLocation>
</comment>
<keyword evidence="2" id="KW-0716">Sensory transduction</keyword>
<dbReference type="PANTHER" id="PTHR21137:SF44">
    <property type="entry name" value="ODORANT RECEPTOR 13A-RELATED"/>
    <property type="match status" value="1"/>
</dbReference>
<evidence type="ECO:0000313" key="11">
    <source>
        <dbReference type="EMBL" id="CAH0714884.1"/>
    </source>
</evidence>
<keyword evidence="8" id="KW-0807">Transducer</keyword>
<evidence type="ECO:0000256" key="3">
    <source>
        <dbReference type="ARBA" id="ARBA00022692"/>
    </source>
</evidence>
<name>A0A8J9Y2C0_9NEOP</name>
<proteinExistence type="predicted"/>
<dbReference type="Pfam" id="PF02949">
    <property type="entry name" value="7tm_6"/>
    <property type="match status" value="1"/>
</dbReference>
<gene>
    <name evidence="11" type="ORF">BINO364_LOCUS1893</name>
</gene>
<dbReference type="InterPro" id="IPR004117">
    <property type="entry name" value="7tm6_olfct_rcpt"/>
</dbReference>
<dbReference type="EMBL" id="OV170230">
    <property type="protein sequence ID" value="CAH0714884.1"/>
    <property type="molecule type" value="Genomic_DNA"/>
</dbReference>
<dbReference type="GO" id="GO:0007165">
    <property type="term" value="P:signal transduction"/>
    <property type="evidence" value="ECO:0007669"/>
    <property type="project" value="UniProtKB-KW"/>
</dbReference>
<dbReference type="GO" id="GO:0004984">
    <property type="term" value="F:olfactory receptor activity"/>
    <property type="evidence" value="ECO:0007669"/>
    <property type="project" value="InterPro"/>
</dbReference>
<evidence type="ECO:0000256" key="6">
    <source>
        <dbReference type="ARBA" id="ARBA00023136"/>
    </source>
</evidence>
<keyword evidence="6 10" id="KW-0472">Membrane</keyword>
<evidence type="ECO:0000256" key="1">
    <source>
        <dbReference type="ARBA" id="ARBA00004141"/>
    </source>
</evidence>
<dbReference type="AlphaFoldDB" id="A0A8J9Y2C0"/>
<keyword evidence="3 10" id="KW-0812">Transmembrane</keyword>
<evidence type="ECO:0000256" key="10">
    <source>
        <dbReference type="SAM" id="Phobius"/>
    </source>
</evidence>
<evidence type="ECO:0000256" key="8">
    <source>
        <dbReference type="ARBA" id="ARBA00023224"/>
    </source>
</evidence>
<keyword evidence="12" id="KW-1185">Reference proteome</keyword>
<evidence type="ECO:0000256" key="2">
    <source>
        <dbReference type="ARBA" id="ARBA00022606"/>
    </source>
</evidence>
<evidence type="ECO:0000256" key="7">
    <source>
        <dbReference type="ARBA" id="ARBA00023170"/>
    </source>
</evidence>
<dbReference type="OrthoDB" id="8185860at2759"/>
<dbReference type="GO" id="GO:0005549">
    <property type="term" value="F:odorant binding"/>
    <property type="evidence" value="ECO:0007669"/>
    <property type="project" value="InterPro"/>
</dbReference>
<evidence type="ECO:0000313" key="12">
    <source>
        <dbReference type="Proteomes" id="UP000838878"/>
    </source>
</evidence>
<feature type="compositionally biased region" description="Polar residues" evidence="9">
    <location>
        <begin position="242"/>
        <end position="259"/>
    </location>
</feature>
<keyword evidence="5 10" id="KW-1133">Transmembrane helix</keyword>
<organism evidence="11 12">
    <name type="scientific">Brenthis ino</name>
    <name type="common">lesser marbled fritillary</name>
    <dbReference type="NCBI Taxonomy" id="405034"/>
    <lineage>
        <taxon>Eukaryota</taxon>
        <taxon>Metazoa</taxon>
        <taxon>Ecdysozoa</taxon>
        <taxon>Arthropoda</taxon>
        <taxon>Hexapoda</taxon>
        <taxon>Insecta</taxon>
        <taxon>Pterygota</taxon>
        <taxon>Neoptera</taxon>
        <taxon>Endopterygota</taxon>
        <taxon>Lepidoptera</taxon>
        <taxon>Glossata</taxon>
        <taxon>Ditrysia</taxon>
        <taxon>Papilionoidea</taxon>
        <taxon>Nymphalidae</taxon>
        <taxon>Heliconiinae</taxon>
        <taxon>Argynnini</taxon>
        <taxon>Brenthis</taxon>
    </lineage>
</organism>
<accession>A0A8J9Y2C0</accession>
<evidence type="ECO:0000256" key="5">
    <source>
        <dbReference type="ARBA" id="ARBA00022989"/>
    </source>
</evidence>
<reference evidence="11" key="1">
    <citation type="submission" date="2021-12" db="EMBL/GenBank/DDBJ databases">
        <authorList>
            <person name="Martin H S."/>
        </authorList>
    </citation>
    <scope>NUCLEOTIDE SEQUENCE</scope>
</reference>
<sequence>MVCDSDDETREKLRKCVRRHQELIALVDQMEVLYSKSNLVNILSSSLLICLSGFNITLLGSSNSAFAFIPFLVVSLTQISLMCFFGDMLMASSTKIGGAIYNCRWYDTTPDIKKSVIFIMLRSKKPCKITAANFAVMNLTAFTTILSRSWSYFALLRTMLIGKSTPCREVSSGCRRGVVGVSSECRRGVRVSDCWRTGGSEGRGVVGWAERSDGRWATARSTAALRVTALRTTTQRSTQRSGCPNPSGASVNRSYSYSF</sequence>
<dbReference type="PANTHER" id="PTHR21137">
    <property type="entry name" value="ODORANT RECEPTOR"/>
    <property type="match status" value="1"/>
</dbReference>
<feature type="transmembrane region" description="Helical" evidence="10">
    <location>
        <begin position="39"/>
        <end position="59"/>
    </location>
</feature>
<feature type="compositionally biased region" description="Low complexity" evidence="9">
    <location>
        <begin position="231"/>
        <end position="241"/>
    </location>
</feature>
<dbReference type="Proteomes" id="UP000838878">
    <property type="component" value="Chromosome 10"/>
</dbReference>
<protein>
    <submittedName>
        <fullName evidence="11">Uncharacterized protein</fullName>
    </submittedName>
</protein>
<keyword evidence="4" id="KW-0552">Olfaction</keyword>
<feature type="transmembrane region" description="Helical" evidence="10">
    <location>
        <begin position="65"/>
        <end position="85"/>
    </location>
</feature>
<feature type="region of interest" description="Disordered" evidence="9">
    <location>
        <begin position="231"/>
        <end position="259"/>
    </location>
</feature>
<evidence type="ECO:0000256" key="4">
    <source>
        <dbReference type="ARBA" id="ARBA00022725"/>
    </source>
</evidence>
<evidence type="ECO:0000256" key="9">
    <source>
        <dbReference type="SAM" id="MobiDB-lite"/>
    </source>
</evidence>